<dbReference type="InterPro" id="IPR046341">
    <property type="entry name" value="SET_dom_sf"/>
</dbReference>
<dbReference type="Pfam" id="PF00856">
    <property type="entry name" value="SET"/>
    <property type="match status" value="1"/>
</dbReference>
<dbReference type="OrthoDB" id="7790851at2759"/>
<feature type="non-terminal residue" evidence="2">
    <location>
        <position position="1"/>
    </location>
</feature>
<dbReference type="GO" id="GO:0008170">
    <property type="term" value="F:N-methyltransferase activity"/>
    <property type="evidence" value="ECO:0007669"/>
    <property type="project" value="UniProtKB-ARBA"/>
</dbReference>
<dbReference type="Proteomes" id="UP001151699">
    <property type="component" value="Chromosome A"/>
</dbReference>
<dbReference type="PANTHER" id="PTHR47111">
    <property type="entry name" value="BCDNA.LD29892"/>
    <property type="match status" value="1"/>
</dbReference>
<organism evidence="2 3">
    <name type="scientific">Pseudolycoriella hygida</name>
    <dbReference type="NCBI Taxonomy" id="35572"/>
    <lineage>
        <taxon>Eukaryota</taxon>
        <taxon>Metazoa</taxon>
        <taxon>Ecdysozoa</taxon>
        <taxon>Arthropoda</taxon>
        <taxon>Hexapoda</taxon>
        <taxon>Insecta</taxon>
        <taxon>Pterygota</taxon>
        <taxon>Neoptera</taxon>
        <taxon>Endopterygota</taxon>
        <taxon>Diptera</taxon>
        <taxon>Nematocera</taxon>
        <taxon>Sciaroidea</taxon>
        <taxon>Sciaridae</taxon>
        <taxon>Pseudolycoriella</taxon>
    </lineage>
</organism>
<protein>
    <recommendedName>
        <fullName evidence="1">SET domain-containing protein</fullName>
    </recommendedName>
</protein>
<comment type="caution">
    <text evidence="2">The sequence shown here is derived from an EMBL/GenBank/DDBJ whole genome shotgun (WGS) entry which is preliminary data.</text>
</comment>
<dbReference type="PANTHER" id="PTHR47111:SF1">
    <property type="entry name" value="SET AND MYND DOMAIN-CONTAINING PROTEIN 4"/>
    <property type="match status" value="1"/>
</dbReference>
<dbReference type="Gene3D" id="1.10.220.160">
    <property type="match status" value="1"/>
</dbReference>
<dbReference type="CDD" id="cd20071">
    <property type="entry name" value="SET_SMYD"/>
    <property type="match status" value="1"/>
</dbReference>
<dbReference type="AlphaFoldDB" id="A0A9Q0S6M9"/>
<proteinExistence type="predicted"/>
<dbReference type="GO" id="GO:0008757">
    <property type="term" value="F:S-adenosylmethionine-dependent methyltransferase activity"/>
    <property type="evidence" value="ECO:0007669"/>
    <property type="project" value="UniProtKB-ARBA"/>
</dbReference>
<name>A0A9Q0S6M9_9DIPT</name>
<dbReference type="Gene3D" id="6.10.140.2220">
    <property type="match status" value="1"/>
</dbReference>
<dbReference type="Gene3D" id="2.170.270.10">
    <property type="entry name" value="SET domain"/>
    <property type="match status" value="1"/>
</dbReference>
<gene>
    <name evidence="2" type="ORF">Bhyg_00515</name>
</gene>
<accession>A0A9Q0S6M9</accession>
<dbReference type="SUPFAM" id="SSF144232">
    <property type="entry name" value="HIT/MYND zinc finger-like"/>
    <property type="match status" value="1"/>
</dbReference>
<dbReference type="InterPro" id="IPR001214">
    <property type="entry name" value="SET_dom"/>
</dbReference>
<reference evidence="2" key="1">
    <citation type="submission" date="2022-07" db="EMBL/GenBank/DDBJ databases">
        <authorList>
            <person name="Trinca V."/>
            <person name="Uliana J.V.C."/>
            <person name="Torres T.T."/>
            <person name="Ward R.J."/>
            <person name="Monesi N."/>
        </authorList>
    </citation>
    <scope>NUCLEOTIDE SEQUENCE</scope>
    <source>
        <strain evidence="2">HSMRA1968</strain>
        <tissue evidence="2">Whole embryos</tissue>
    </source>
</reference>
<keyword evidence="3" id="KW-1185">Reference proteome</keyword>
<dbReference type="PROSITE" id="PS50280">
    <property type="entry name" value="SET"/>
    <property type="match status" value="1"/>
</dbReference>
<feature type="non-terminal residue" evidence="2">
    <location>
        <position position="403"/>
    </location>
</feature>
<dbReference type="GO" id="GO:0008276">
    <property type="term" value="F:protein methyltransferase activity"/>
    <property type="evidence" value="ECO:0007669"/>
    <property type="project" value="UniProtKB-ARBA"/>
</dbReference>
<evidence type="ECO:0000259" key="1">
    <source>
        <dbReference type="PROSITE" id="PS50280"/>
    </source>
</evidence>
<feature type="domain" description="SET" evidence="1">
    <location>
        <begin position="117"/>
        <end position="378"/>
    </location>
</feature>
<dbReference type="EMBL" id="WJQU01000001">
    <property type="protein sequence ID" value="KAJ6645310.1"/>
    <property type="molecule type" value="Genomic_DNA"/>
</dbReference>
<sequence>ASESNEENGLYKDLLENVDSLYSYDSRNKCNALSLEYRLKGNDKFKQSDYNGALNWYNKSIRFAEDSEVCLVDIDLAKEAVCPEYVASKLEEYRQTCIEALTSDKSSTEEIITVNGEPLVVANTDIYIGDTLVVARPYIRITTGDECRTCGIRKMNFIPCANCVEAMFCDKICADDVFHKIDCKKMLVKDNYCYSKIASCILRSVVVAINSFTTTDELIDFVEQIRLTDPKEISEFTESPMHKYKTFFKLTSDASEEFFTYYRIQGKNIYDTIMSSTDFADKFETLAKQRFLVHLIFHHAAIIRANGFSGSSSPPDVDNATDMQSENPDDFHCNVIFEVSYFNHSCLPNAFKLSKDGITVIRAIQPIKAGEQIFISYLGRDLIDKESIVRNGELEAEYGFRCL</sequence>
<dbReference type="SUPFAM" id="SSF82199">
    <property type="entry name" value="SET domain"/>
    <property type="match status" value="1"/>
</dbReference>
<evidence type="ECO:0000313" key="3">
    <source>
        <dbReference type="Proteomes" id="UP001151699"/>
    </source>
</evidence>
<evidence type="ECO:0000313" key="2">
    <source>
        <dbReference type="EMBL" id="KAJ6645310.1"/>
    </source>
</evidence>